<dbReference type="KEGG" id="aol:S58_31710"/>
<organism evidence="2 3">
    <name type="scientific">Bradyrhizobium oligotrophicum S58</name>
    <dbReference type="NCBI Taxonomy" id="1245469"/>
    <lineage>
        <taxon>Bacteria</taxon>
        <taxon>Pseudomonadati</taxon>
        <taxon>Pseudomonadota</taxon>
        <taxon>Alphaproteobacteria</taxon>
        <taxon>Hyphomicrobiales</taxon>
        <taxon>Nitrobacteraceae</taxon>
        <taxon>Bradyrhizobium</taxon>
    </lineage>
</organism>
<name>M4Z6X7_9BRAD</name>
<dbReference type="STRING" id="1245469.S58_31710"/>
<dbReference type="Gene3D" id="3.30.1150.10">
    <property type="match status" value="1"/>
</dbReference>
<dbReference type="eggNOG" id="ENOG50333PH">
    <property type="taxonomic scope" value="Bacteria"/>
</dbReference>
<gene>
    <name evidence="2" type="ORF">S58_31710</name>
</gene>
<dbReference type="GeneID" id="301817031"/>
<sequence>MERWQFIRWGIAASVLAHFLIVGGAVVSTSVRPYELPKSDEIEVNIVDEPQKTPEPVATPSPSPSPELALPQPAPSPSPAAAAPPPVPEPSQSPTREAKEPSKPPQPSPTPSSKAAKAAAKSEANKTEAKEAKSAAKPMPPPAPAPTPSYVPPEPDLTVKYGVMLGLPGPLAPLPQANGAQDENDSGPIATTNLAANLETALRQRVRSCARLPASLSLSDKVLVKLRFGMTRDGRLATEPEVREVIAASKAGPLKESAVEALNACQPYSMLPPERYREWQVIEMSFTPQDFSR</sequence>
<evidence type="ECO:0000256" key="1">
    <source>
        <dbReference type="SAM" id="MobiDB-lite"/>
    </source>
</evidence>
<dbReference type="OrthoDB" id="7161229at2"/>
<feature type="compositionally biased region" description="Pro residues" evidence="1">
    <location>
        <begin position="138"/>
        <end position="153"/>
    </location>
</feature>
<dbReference type="Proteomes" id="UP000011841">
    <property type="component" value="Chromosome"/>
</dbReference>
<protein>
    <submittedName>
        <fullName evidence="2">Uncharacterized protein</fullName>
    </submittedName>
</protein>
<reference evidence="2 3" key="1">
    <citation type="journal article" date="2013" name="Appl. Environ. Microbiol.">
        <title>Genome analysis suggests that the soil oligotrophic bacterium Agromonas oligotrophica (Bradyrhizobium oligotrophicum) is a nitrogen-fixing symbiont of Aeschynomene indica.</title>
        <authorList>
            <person name="Okubo T."/>
            <person name="Fukushima S."/>
            <person name="Itakura M."/>
            <person name="Oshima K."/>
            <person name="Longtonglang A."/>
            <person name="Teaumroong N."/>
            <person name="Mitsui H."/>
            <person name="Hattori M."/>
            <person name="Hattori R."/>
            <person name="Hattori T."/>
            <person name="Minamisawa K."/>
        </authorList>
    </citation>
    <scope>NUCLEOTIDE SEQUENCE [LARGE SCALE GENOMIC DNA]</scope>
    <source>
        <strain evidence="2 3">S58</strain>
    </source>
</reference>
<evidence type="ECO:0000313" key="2">
    <source>
        <dbReference type="EMBL" id="BAM89169.1"/>
    </source>
</evidence>
<feature type="region of interest" description="Disordered" evidence="1">
    <location>
        <begin position="42"/>
        <end position="153"/>
    </location>
</feature>
<evidence type="ECO:0000313" key="3">
    <source>
        <dbReference type="Proteomes" id="UP000011841"/>
    </source>
</evidence>
<dbReference type="SUPFAM" id="SSF74653">
    <property type="entry name" value="TolA/TonB C-terminal domain"/>
    <property type="match status" value="1"/>
</dbReference>
<dbReference type="AlphaFoldDB" id="M4Z6X7"/>
<dbReference type="EMBL" id="AP012603">
    <property type="protein sequence ID" value="BAM89169.1"/>
    <property type="molecule type" value="Genomic_DNA"/>
</dbReference>
<feature type="compositionally biased region" description="Pro residues" evidence="1">
    <location>
        <begin position="72"/>
        <end position="91"/>
    </location>
</feature>
<dbReference type="RefSeq" id="WP_015666290.1">
    <property type="nucleotide sequence ID" value="NC_020453.1"/>
</dbReference>
<dbReference type="PATRIC" id="fig|1245469.3.peg.3243"/>
<feature type="compositionally biased region" description="Low complexity" evidence="1">
    <location>
        <begin position="111"/>
        <end position="122"/>
    </location>
</feature>
<feature type="compositionally biased region" description="Basic and acidic residues" evidence="1">
    <location>
        <begin position="123"/>
        <end position="134"/>
    </location>
</feature>
<dbReference type="HOGENOM" id="CLU_082343_0_0_5"/>
<proteinExistence type="predicted"/>
<keyword evidence="3" id="KW-1185">Reference proteome</keyword>
<accession>M4Z6X7</accession>